<organism evidence="2 3">
    <name type="scientific">Araneus ventricosus</name>
    <name type="common">Orbweaver spider</name>
    <name type="synonym">Epeira ventricosa</name>
    <dbReference type="NCBI Taxonomy" id="182803"/>
    <lineage>
        <taxon>Eukaryota</taxon>
        <taxon>Metazoa</taxon>
        <taxon>Ecdysozoa</taxon>
        <taxon>Arthropoda</taxon>
        <taxon>Chelicerata</taxon>
        <taxon>Arachnida</taxon>
        <taxon>Araneae</taxon>
        <taxon>Araneomorphae</taxon>
        <taxon>Entelegynae</taxon>
        <taxon>Araneoidea</taxon>
        <taxon>Araneidae</taxon>
        <taxon>Araneus</taxon>
    </lineage>
</organism>
<evidence type="ECO:0000256" key="1">
    <source>
        <dbReference type="SAM" id="MobiDB-lite"/>
    </source>
</evidence>
<accession>A0A4Y2RBV4</accession>
<dbReference type="EMBL" id="BGPR01016499">
    <property type="protein sequence ID" value="GBN73238.1"/>
    <property type="molecule type" value="Genomic_DNA"/>
</dbReference>
<gene>
    <name evidence="2" type="ORF">AVEN_194980_1</name>
</gene>
<keyword evidence="3" id="KW-1185">Reference proteome</keyword>
<dbReference type="Gene3D" id="2.40.70.10">
    <property type="entry name" value="Acid Proteases"/>
    <property type="match status" value="1"/>
</dbReference>
<dbReference type="InterPro" id="IPR021109">
    <property type="entry name" value="Peptidase_aspartic_dom_sf"/>
</dbReference>
<feature type="region of interest" description="Disordered" evidence="1">
    <location>
        <begin position="23"/>
        <end position="72"/>
    </location>
</feature>
<evidence type="ECO:0000313" key="3">
    <source>
        <dbReference type="Proteomes" id="UP000499080"/>
    </source>
</evidence>
<sequence length="235" mass="27374">MILASKEYYEESAKEWLNMIINERKESEENERRNEEIQNAERKRQEEIAERKHQEEIQMEERRRREEYEERKRKDEMEFELPKIRLEQKELFAAKSVLTCRECNETGYKAINCAAKESKYSSDESLSVRRVGENSEESNSYLKKAKLNNCDNVQVIIDTGSSCCLLKISVAQKFKLKLEPAVNKLYGFGNQKMPALTSIGRTKVDIEVDNVKAESMSLYVAPDGAQSVDLIIRRT</sequence>
<proteinExistence type="predicted"/>
<dbReference type="Proteomes" id="UP000499080">
    <property type="component" value="Unassembled WGS sequence"/>
</dbReference>
<dbReference type="Pfam" id="PF13650">
    <property type="entry name" value="Asp_protease_2"/>
    <property type="match status" value="1"/>
</dbReference>
<evidence type="ECO:0000313" key="2">
    <source>
        <dbReference type="EMBL" id="GBN73238.1"/>
    </source>
</evidence>
<comment type="caution">
    <text evidence="2">The sequence shown here is derived from an EMBL/GenBank/DDBJ whole genome shotgun (WGS) entry which is preliminary data.</text>
</comment>
<evidence type="ECO:0008006" key="4">
    <source>
        <dbReference type="Google" id="ProtNLM"/>
    </source>
</evidence>
<dbReference type="OrthoDB" id="6538027at2759"/>
<protein>
    <recommendedName>
        <fullName evidence="4">Peptidase A2 domain-containing protein</fullName>
    </recommendedName>
</protein>
<dbReference type="CDD" id="cd00303">
    <property type="entry name" value="retropepsin_like"/>
    <property type="match status" value="1"/>
</dbReference>
<name>A0A4Y2RBV4_ARAVE</name>
<reference evidence="2 3" key="1">
    <citation type="journal article" date="2019" name="Sci. Rep.">
        <title>Orb-weaving spider Araneus ventricosus genome elucidates the spidroin gene catalogue.</title>
        <authorList>
            <person name="Kono N."/>
            <person name="Nakamura H."/>
            <person name="Ohtoshi R."/>
            <person name="Moran D.A.P."/>
            <person name="Shinohara A."/>
            <person name="Yoshida Y."/>
            <person name="Fujiwara M."/>
            <person name="Mori M."/>
            <person name="Tomita M."/>
            <person name="Arakawa K."/>
        </authorList>
    </citation>
    <scope>NUCLEOTIDE SEQUENCE [LARGE SCALE GENOMIC DNA]</scope>
</reference>
<dbReference type="AlphaFoldDB" id="A0A4Y2RBV4"/>